<name>A0A242A555_9ENTE</name>
<reference evidence="9 10" key="1">
    <citation type="submission" date="2017-05" db="EMBL/GenBank/DDBJ databases">
        <title>The Genome Sequence of Enterococcus sp. 8G7_MSG3316.</title>
        <authorList>
            <consortium name="The Broad Institute Genomics Platform"/>
            <consortium name="The Broad Institute Genomic Center for Infectious Diseases"/>
            <person name="Earl A."/>
            <person name="Manson A."/>
            <person name="Schwartman J."/>
            <person name="Gilmore M."/>
            <person name="Abouelleil A."/>
            <person name="Cao P."/>
            <person name="Chapman S."/>
            <person name="Cusick C."/>
            <person name="Shea T."/>
            <person name="Young S."/>
            <person name="Neafsey D."/>
            <person name="Nusbaum C."/>
            <person name="Birren B."/>
        </authorList>
    </citation>
    <scope>NUCLEOTIDE SEQUENCE [LARGE SCALE GENOMIC DNA]</scope>
    <source>
        <strain evidence="9 10">8G7_MSG3316</strain>
    </source>
</reference>
<gene>
    <name evidence="7" type="primary">hisC</name>
    <name evidence="9" type="ORF">A5886_001242</name>
</gene>
<comment type="cofactor">
    <cofactor evidence="1 7">
        <name>pyridoxal 5'-phosphate</name>
        <dbReference type="ChEBI" id="CHEBI:597326"/>
    </cofactor>
</comment>
<evidence type="ECO:0000313" key="10">
    <source>
        <dbReference type="Proteomes" id="UP000195043"/>
    </source>
</evidence>
<dbReference type="Gene3D" id="3.90.1150.10">
    <property type="entry name" value="Aspartate Aminotransferase, domain 1"/>
    <property type="match status" value="1"/>
</dbReference>
<dbReference type="OrthoDB" id="9813612at2"/>
<keyword evidence="3 7" id="KW-0032">Aminotransferase</keyword>
<evidence type="ECO:0000256" key="5">
    <source>
        <dbReference type="ARBA" id="ARBA00022898"/>
    </source>
</evidence>
<keyword evidence="5 7" id="KW-0663">Pyridoxal phosphate</keyword>
<comment type="subunit">
    <text evidence="2 7">Homodimer.</text>
</comment>
<dbReference type="Pfam" id="PF00155">
    <property type="entry name" value="Aminotran_1_2"/>
    <property type="match status" value="1"/>
</dbReference>
<dbReference type="InterPro" id="IPR015422">
    <property type="entry name" value="PyrdxlP-dep_Trfase_small"/>
</dbReference>
<dbReference type="GO" id="GO:0004400">
    <property type="term" value="F:histidinol-phosphate transaminase activity"/>
    <property type="evidence" value="ECO:0007669"/>
    <property type="project" value="UniProtKB-UniRule"/>
</dbReference>
<organism evidence="9 10">
    <name type="scientific">Candidatus Enterococcus testudinis</name>
    <dbReference type="NCBI Taxonomy" id="1834191"/>
    <lineage>
        <taxon>Bacteria</taxon>
        <taxon>Bacillati</taxon>
        <taxon>Bacillota</taxon>
        <taxon>Bacilli</taxon>
        <taxon>Lactobacillales</taxon>
        <taxon>Enterococcaceae</taxon>
        <taxon>Enterococcus</taxon>
    </lineage>
</organism>
<evidence type="ECO:0000256" key="6">
    <source>
        <dbReference type="ARBA" id="ARBA00023102"/>
    </source>
</evidence>
<dbReference type="Proteomes" id="UP000195043">
    <property type="component" value="Unassembled WGS sequence"/>
</dbReference>
<protein>
    <recommendedName>
        <fullName evidence="7">Histidinol-phosphate aminotransferase</fullName>
        <ecNumber evidence="7">2.6.1.9</ecNumber>
    </recommendedName>
    <alternativeName>
        <fullName evidence="7">Imidazole acetol-phosphate transaminase</fullName>
    </alternativeName>
</protein>
<evidence type="ECO:0000256" key="7">
    <source>
        <dbReference type="HAMAP-Rule" id="MF_01023"/>
    </source>
</evidence>
<dbReference type="EC" id="2.6.1.9" evidence="7"/>
<comment type="caution">
    <text evidence="9">The sequence shown here is derived from an EMBL/GenBank/DDBJ whole genome shotgun (WGS) entry which is preliminary data.</text>
</comment>
<dbReference type="CDD" id="cd00609">
    <property type="entry name" value="AAT_like"/>
    <property type="match status" value="1"/>
</dbReference>
<evidence type="ECO:0000256" key="1">
    <source>
        <dbReference type="ARBA" id="ARBA00001933"/>
    </source>
</evidence>
<evidence type="ECO:0000313" key="9">
    <source>
        <dbReference type="EMBL" id="OTN76165.1"/>
    </source>
</evidence>
<accession>A0A242A555</accession>
<dbReference type="GO" id="GO:0000105">
    <property type="term" value="P:L-histidine biosynthetic process"/>
    <property type="evidence" value="ECO:0007669"/>
    <property type="project" value="UniProtKB-UniRule"/>
</dbReference>
<keyword evidence="4 7" id="KW-0808">Transferase</keyword>
<keyword evidence="6 7" id="KW-0368">Histidine biosynthesis</keyword>
<dbReference type="AlphaFoldDB" id="A0A242A555"/>
<feature type="domain" description="Aminotransferase class I/classII large" evidence="8">
    <location>
        <begin position="24"/>
        <end position="341"/>
    </location>
</feature>
<comment type="similarity">
    <text evidence="7">Belongs to the class-II pyridoxal-phosphate-dependent aminotransferase family. Histidinol-phosphate aminotransferase subfamily.</text>
</comment>
<dbReference type="InterPro" id="IPR015424">
    <property type="entry name" value="PyrdxlP-dep_Trfase"/>
</dbReference>
<dbReference type="PANTHER" id="PTHR43643">
    <property type="entry name" value="HISTIDINOL-PHOSPHATE AMINOTRANSFERASE 2"/>
    <property type="match status" value="1"/>
</dbReference>
<keyword evidence="7" id="KW-0028">Amino-acid biosynthesis</keyword>
<comment type="catalytic activity">
    <reaction evidence="7">
        <text>L-histidinol phosphate + 2-oxoglutarate = 3-(imidazol-4-yl)-2-oxopropyl phosphate + L-glutamate</text>
        <dbReference type="Rhea" id="RHEA:23744"/>
        <dbReference type="ChEBI" id="CHEBI:16810"/>
        <dbReference type="ChEBI" id="CHEBI:29985"/>
        <dbReference type="ChEBI" id="CHEBI:57766"/>
        <dbReference type="ChEBI" id="CHEBI:57980"/>
        <dbReference type="EC" id="2.6.1.9"/>
    </reaction>
</comment>
<dbReference type="InterPro" id="IPR005861">
    <property type="entry name" value="HisP_aminotrans"/>
</dbReference>
<feature type="modified residue" description="N6-(pyridoxal phosphate)lysine" evidence="7">
    <location>
        <position position="206"/>
    </location>
</feature>
<dbReference type="NCBIfam" id="TIGR01141">
    <property type="entry name" value="hisC"/>
    <property type="match status" value="1"/>
</dbReference>
<evidence type="ECO:0000256" key="2">
    <source>
        <dbReference type="ARBA" id="ARBA00011738"/>
    </source>
</evidence>
<dbReference type="InterPro" id="IPR004839">
    <property type="entry name" value="Aminotransferase_I/II_large"/>
</dbReference>
<dbReference type="InterPro" id="IPR015421">
    <property type="entry name" value="PyrdxlP-dep_Trfase_major"/>
</dbReference>
<dbReference type="EMBL" id="NGKU01000001">
    <property type="protein sequence ID" value="OTN76165.1"/>
    <property type="molecule type" value="Genomic_DNA"/>
</dbReference>
<dbReference type="GO" id="GO:0030170">
    <property type="term" value="F:pyridoxal phosphate binding"/>
    <property type="evidence" value="ECO:0007669"/>
    <property type="project" value="InterPro"/>
</dbReference>
<comment type="pathway">
    <text evidence="7">Amino-acid biosynthesis; L-histidine biosynthesis; L-histidine from 5-phospho-alpha-D-ribose 1-diphosphate: step 7/9.</text>
</comment>
<sequence length="352" mass="39202">MTFLDPKYQQLVPYVPGEQPQQRDVIKLNTNENPYPPAPGVEEAVRLAAQDLAKYSDAACLQVRVPLADYLDVSVDSVFVGNGSDEVLSLAFQAFMAKGVAYPTITYGFYQVFADMYQIDAQVIALKEDLTIDLAPYRRLMQTIVIANPNAPTGLKLSAASLEELVKQQPDRLVIIDEAYVDFGGESMVPYTKQYANLLVIGTFSKSRQLAGARLGYAVGNPNLIADLNRLKFSVNPYNVNTLTLAAGAASLADDRYFQSQVNKIIQVREWTKDKLTTLGFQVTDSHTNFVFISHPKVSANVILEQLKADHIYVRWFDQPAIANYLRVTIGTKAQMDIFVHTVQKILKEVPQ</sequence>
<dbReference type="RefSeq" id="WP_086274150.1">
    <property type="nucleotide sequence ID" value="NZ_NGKU01000001.1"/>
</dbReference>
<evidence type="ECO:0000256" key="4">
    <source>
        <dbReference type="ARBA" id="ARBA00022679"/>
    </source>
</evidence>
<dbReference type="UniPathway" id="UPA00031">
    <property type="reaction ID" value="UER00012"/>
</dbReference>
<dbReference type="InterPro" id="IPR050106">
    <property type="entry name" value="HistidinolP_aminotransfase"/>
</dbReference>
<keyword evidence="10" id="KW-1185">Reference proteome</keyword>
<dbReference type="HAMAP" id="MF_01023">
    <property type="entry name" value="HisC_aminotrans_2"/>
    <property type="match status" value="1"/>
</dbReference>
<evidence type="ECO:0000256" key="3">
    <source>
        <dbReference type="ARBA" id="ARBA00022576"/>
    </source>
</evidence>
<dbReference type="SUPFAM" id="SSF53383">
    <property type="entry name" value="PLP-dependent transferases"/>
    <property type="match status" value="1"/>
</dbReference>
<evidence type="ECO:0000259" key="8">
    <source>
        <dbReference type="Pfam" id="PF00155"/>
    </source>
</evidence>
<dbReference type="PANTHER" id="PTHR43643:SF3">
    <property type="entry name" value="HISTIDINOL-PHOSPHATE AMINOTRANSFERASE"/>
    <property type="match status" value="1"/>
</dbReference>
<proteinExistence type="inferred from homology"/>
<dbReference type="Gene3D" id="3.40.640.10">
    <property type="entry name" value="Type I PLP-dependent aspartate aminotransferase-like (Major domain)"/>
    <property type="match status" value="1"/>
</dbReference>
<dbReference type="STRING" id="1834191.A5886_001242"/>